<evidence type="ECO:0000256" key="11">
    <source>
        <dbReference type="SAM" id="Phobius"/>
    </source>
</evidence>
<reference evidence="13 14" key="1">
    <citation type="submission" date="2020-02" db="EMBL/GenBank/DDBJ databases">
        <title>Ideonella bacterium strain TBM-1.</title>
        <authorList>
            <person name="Chen W.-M."/>
        </authorList>
    </citation>
    <scope>NUCLEOTIDE SEQUENCE [LARGE SCALE GENOMIC DNA]</scope>
    <source>
        <strain evidence="13 14">TBM-1</strain>
    </source>
</reference>
<accession>A0A7C9TNL5</accession>
<evidence type="ECO:0000256" key="3">
    <source>
        <dbReference type="ARBA" id="ARBA00022475"/>
    </source>
</evidence>
<feature type="transmembrane region" description="Helical" evidence="11">
    <location>
        <begin position="20"/>
        <end position="42"/>
    </location>
</feature>
<dbReference type="NCBIfam" id="TIGR02532">
    <property type="entry name" value="IV_pilin_GFxxxE"/>
    <property type="match status" value="1"/>
</dbReference>
<organism evidence="13 14">
    <name type="scientific">Ideonella livida</name>
    <dbReference type="NCBI Taxonomy" id="2707176"/>
    <lineage>
        <taxon>Bacteria</taxon>
        <taxon>Pseudomonadati</taxon>
        <taxon>Pseudomonadota</taxon>
        <taxon>Betaproteobacteria</taxon>
        <taxon>Burkholderiales</taxon>
        <taxon>Sphaerotilaceae</taxon>
        <taxon>Ideonella</taxon>
    </lineage>
</organism>
<dbReference type="InterPro" id="IPR045584">
    <property type="entry name" value="Pilin-like"/>
</dbReference>
<comment type="caution">
    <text evidence="13">The sequence shown here is derived from an EMBL/GenBank/DDBJ whole genome shotgun (WGS) entry which is preliminary data.</text>
</comment>
<proteinExistence type="inferred from homology"/>
<sequence length="178" mass="18545">MTPSSLPLAAARRRAAGVTLIELMVVLSVMAILMAVATPDLISTSVMQRSKSRSEELQAALRLARSEAVKRNAQVTVCASANGTDCNAEDWANGWIVLAGTTVVQHWPASRQAIGITEASGLTSLNFTGSGTAGQSATFVLCSTSTPQWAGYQISQALAGSSRLSRRTGSCEAETPSS</sequence>
<evidence type="ECO:0000313" key="14">
    <source>
        <dbReference type="Proteomes" id="UP000484255"/>
    </source>
</evidence>
<evidence type="ECO:0000256" key="2">
    <source>
        <dbReference type="ARBA" id="ARBA00021549"/>
    </source>
</evidence>
<evidence type="ECO:0000256" key="1">
    <source>
        <dbReference type="ARBA" id="ARBA00004377"/>
    </source>
</evidence>
<dbReference type="GO" id="GO:0015628">
    <property type="term" value="P:protein secretion by the type II secretion system"/>
    <property type="evidence" value="ECO:0007669"/>
    <property type="project" value="InterPro"/>
</dbReference>
<comment type="similarity">
    <text evidence="9">Belongs to the GSP H family.</text>
</comment>
<evidence type="ECO:0000256" key="4">
    <source>
        <dbReference type="ARBA" id="ARBA00022481"/>
    </source>
</evidence>
<dbReference type="GO" id="GO:0005886">
    <property type="term" value="C:plasma membrane"/>
    <property type="evidence" value="ECO:0007669"/>
    <property type="project" value="UniProtKB-SubCell"/>
</dbReference>
<evidence type="ECO:0000256" key="6">
    <source>
        <dbReference type="ARBA" id="ARBA00022692"/>
    </source>
</evidence>
<dbReference type="GO" id="GO:0015627">
    <property type="term" value="C:type II protein secretion system complex"/>
    <property type="evidence" value="ECO:0007669"/>
    <property type="project" value="InterPro"/>
</dbReference>
<dbReference type="SUPFAM" id="SSF54523">
    <property type="entry name" value="Pili subunits"/>
    <property type="match status" value="1"/>
</dbReference>
<name>A0A7C9TNL5_9BURK</name>
<dbReference type="RefSeq" id="WP_163459688.1">
    <property type="nucleotide sequence ID" value="NZ_JAAGOH010000042.1"/>
</dbReference>
<evidence type="ECO:0000256" key="10">
    <source>
        <dbReference type="ARBA" id="ARBA00030775"/>
    </source>
</evidence>
<dbReference type="InterPro" id="IPR012902">
    <property type="entry name" value="N_methyl_site"/>
</dbReference>
<dbReference type="Pfam" id="PF12019">
    <property type="entry name" value="GspH"/>
    <property type="match status" value="1"/>
</dbReference>
<evidence type="ECO:0000313" key="13">
    <source>
        <dbReference type="EMBL" id="NDY93645.1"/>
    </source>
</evidence>
<evidence type="ECO:0000256" key="9">
    <source>
        <dbReference type="ARBA" id="ARBA00025772"/>
    </source>
</evidence>
<evidence type="ECO:0000259" key="12">
    <source>
        <dbReference type="Pfam" id="PF12019"/>
    </source>
</evidence>
<keyword evidence="4" id="KW-0488">Methylation</keyword>
<keyword evidence="14" id="KW-1185">Reference proteome</keyword>
<keyword evidence="3" id="KW-1003">Cell membrane</keyword>
<dbReference type="InterPro" id="IPR022346">
    <property type="entry name" value="T2SS_GspH"/>
</dbReference>
<keyword evidence="5" id="KW-0997">Cell inner membrane</keyword>
<dbReference type="PROSITE" id="PS00409">
    <property type="entry name" value="PROKAR_NTER_METHYL"/>
    <property type="match status" value="1"/>
</dbReference>
<dbReference type="Pfam" id="PF07963">
    <property type="entry name" value="N_methyl"/>
    <property type="match status" value="1"/>
</dbReference>
<keyword evidence="8 11" id="KW-0472">Membrane</keyword>
<keyword evidence="7 11" id="KW-1133">Transmembrane helix</keyword>
<gene>
    <name evidence="13" type="ORF">G3A44_20860</name>
</gene>
<dbReference type="Proteomes" id="UP000484255">
    <property type="component" value="Unassembled WGS sequence"/>
</dbReference>
<dbReference type="EMBL" id="JAAGOH010000042">
    <property type="protein sequence ID" value="NDY93645.1"/>
    <property type="molecule type" value="Genomic_DNA"/>
</dbReference>
<feature type="domain" description="General secretion pathway GspH" evidence="12">
    <location>
        <begin position="55"/>
        <end position="147"/>
    </location>
</feature>
<evidence type="ECO:0000256" key="5">
    <source>
        <dbReference type="ARBA" id="ARBA00022519"/>
    </source>
</evidence>
<protein>
    <recommendedName>
        <fullName evidence="2">Type II secretion system protein H</fullName>
    </recommendedName>
    <alternativeName>
        <fullName evidence="10">General secretion pathway protein H</fullName>
    </alternativeName>
</protein>
<comment type="subcellular location">
    <subcellularLocation>
        <location evidence="1">Cell inner membrane</location>
        <topology evidence="1">Single-pass membrane protein</topology>
    </subcellularLocation>
</comment>
<dbReference type="AlphaFoldDB" id="A0A7C9TNL5"/>
<keyword evidence="6 11" id="KW-0812">Transmembrane</keyword>
<evidence type="ECO:0000256" key="7">
    <source>
        <dbReference type="ARBA" id="ARBA00022989"/>
    </source>
</evidence>
<evidence type="ECO:0000256" key="8">
    <source>
        <dbReference type="ARBA" id="ARBA00023136"/>
    </source>
</evidence>
<dbReference type="Gene3D" id="3.55.40.10">
    <property type="entry name" value="minor pseudopilin epsh domain"/>
    <property type="match status" value="1"/>
</dbReference>